<gene>
    <name evidence="2" type="ORF">GGQ86_000244</name>
    <name evidence="1" type="ORF">XFLAVUS301_20840</name>
</gene>
<dbReference type="RefSeq" id="WP_281807412.1">
    <property type="nucleotide sequence ID" value="NZ_BSDO01000002.1"/>
</dbReference>
<protein>
    <submittedName>
        <fullName evidence="2">Transcriptional regulator with XRE-family HTH domain</fullName>
    </submittedName>
</protein>
<dbReference type="Proteomes" id="UP001144397">
    <property type="component" value="Unassembled WGS sequence"/>
</dbReference>
<evidence type="ECO:0000313" key="2">
    <source>
        <dbReference type="EMBL" id="MDR6331797.1"/>
    </source>
</evidence>
<reference evidence="1" key="1">
    <citation type="submission" date="2022-12" db="EMBL/GenBank/DDBJ databases">
        <title>Reference genome sequencing for broad-spectrum identification of bacterial and archaeal isolates by mass spectrometry.</title>
        <authorList>
            <person name="Sekiguchi Y."/>
            <person name="Tourlousse D.M."/>
        </authorList>
    </citation>
    <scope>NUCLEOTIDE SEQUENCE</scope>
    <source>
        <strain evidence="1">301</strain>
    </source>
</reference>
<dbReference type="GO" id="GO:0003677">
    <property type="term" value="F:DNA binding"/>
    <property type="evidence" value="ECO:0007669"/>
    <property type="project" value="InterPro"/>
</dbReference>
<evidence type="ECO:0000313" key="4">
    <source>
        <dbReference type="Proteomes" id="UP001245370"/>
    </source>
</evidence>
<dbReference type="CDD" id="cd00093">
    <property type="entry name" value="HTH_XRE"/>
    <property type="match status" value="1"/>
</dbReference>
<keyword evidence="4" id="KW-1185">Reference proteome</keyword>
<dbReference type="InterPro" id="IPR010982">
    <property type="entry name" value="Lambda_DNA-bd_dom_sf"/>
</dbReference>
<comment type="caution">
    <text evidence="1">The sequence shown here is derived from an EMBL/GenBank/DDBJ whole genome shotgun (WGS) entry which is preliminary data.</text>
</comment>
<proteinExistence type="predicted"/>
<dbReference type="EMBL" id="BSDO01000002">
    <property type="protein sequence ID" value="GLI22410.1"/>
    <property type="molecule type" value="Genomic_DNA"/>
</dbReference>
<name>A0A9W6FJM9_XANFL</name>
<evidence type="ECO:0000313" key="1">
    <source>
        <dbReference type="EMBL" id="GLI22410.1"/>
    </source>
</evidence>
<reference evidence="2 4" key="2">
    <citation type="submission" date="2023-07" db="EMBL/GenBank/DDBJ databases">
        <title>Genomic Encyclopedia of Type Strains, Phase IV (KMG-IV): sequencing the most valuable type-strain genomes for metagenomic binning, comparative biology and taxonomic classification.</title>
        <authorList>
            <person name="Goeker M."/>
        </authorList>
    </citation>
    <scope>NUCLEOTIDE SEQUENCE [LARGE SCALE GENOMIC DNA]</scope>
    <source>
        <strain evidence="2 4">DSM 338</strain>
    </source>
</reference>
<dbReference type="Gene3D" id="1.10.260.40">
    <property type="entry name" value="lambda repressor-like DNA-binding domains"/>
    <property type="match status" value="1"/>
</dbReference>
<dbReference type="AlphaFoldDB" id="A0A9W6FJM9"/>
<dbReference type="Proteomes" id="UP001245370">
    <property type="component" value="Unassembled WGS sequence"/>
</dbReference>
<accession>A0A9W6FJM9</accession>
<evidence type="ECO:0000313" key="3">
    <source>
        <dbReference type="Proteomes" id="UP001144397"/>
    </source>
</evidence>
<dbReference type="EMBL" id="JAVDPY010000001">
    <property type="protein sequence ID" value="MDR6331797.1"/>
    <property type="molecule type" value="Genomic_DNA"/>
</dbReference>
<dbReference type="GeneID" id="95762874"/>
<dbReference type="SUPFAM" id="SSF47413">
    <property type="entry name" value="lambda repressor-like DNA-binding domains"/>
    <property type="match status" value="1"/>
</dbReference>
<sequence>MPHSMVNGRQIKAGRALLGWSRKDLAERTGVTADTVKVVEQDAVTLEALASTRTRLCATLEAEGINFLNGGGMGVQIVPKDEGIRAQDLNASNDD</sequence>
<organism evidence="1 3">
    <name type="scientific">Xanthobacter flavus</name>
    <dbReference type="NCBI Taxonomy" id="281"/>
    <lineage>
        <taxon>Bacteria</taxon>
        <taxon>Pseudomonadati</taxon>
        <taxon>Pseudomonadota</taxon>
        <taxon>Alphaproteobacteria</taxon>
        <taxon>Hyphomicrobiales</taxon>
        <taxon>Xanthobacteraceae</taxon>
        <taxon>Xanthobacter</taxon>
    </lineage>
</organism>
<dbReference type="InterPro" id="IPR001387">
    <property type="entry name" value="Cro/C1-type_HTH"/>
</dbReference>